<reference evidence="2" key="1">
    <citation type="journal article" date="2020" name="bioRxiv">
        <title>Comparative genomics of Chlamydomonas.</title>
        <authorList>
            <person name="Craig R.J."/>
            <person name="Hasan A.R."/>
            <person name="Ness R.W."/>
            <person name="Keightley P.D."/>
        </authorList>
    </citation>
    <scope>NUCLEOTIDE SEQUENCE</scope>
    <source>
        <strain evidence="2">CCAP 11/173</strain>
    </source>
</reference>
<organism evidence="2 3">
    <name type="scientific">Chlamydomonas schloesseri</name>
    <dbReference type="NCBI Taxonomy" id="2026947"/>
    <lineage>
        <taxon>Eukaryota</taxon>
        <taxon>Viridiplantae</taxon>
        <taxon>Chlorophyta</taxon>
        <taxon>core chlorophytes</taxon>
        <taxon>Chlorophyceae</taxon>
        <taxon>CS clade</taxon>
        <taxon>Chlamydomonadales</taxon>
        <taxon>Chlamydomonadaceae</taxon>
        <taxon>Chlamydomonas</taxon>
    </lineage>
</organism>
<proteinExistence type="predicted"/>
<comment type="caution">
    <text evidence="2">The sequence shown here is derived from an EMBL/GenBank/DDBJ whole genome shotgun (WGS) entry which is preliminary data.</text>
</comment>
<dbReference type="OrthoDB" id="531610at2759"/>
<protein>
    <submittedName>
        <fullName evidence="2">Uncharacterized protein</fullName>
    </submittedName>
</protein>
<evidence type="ECO:0000256" key="1">
    <source>
        <dbReference type="SAM" id="Phobius"/>
    </source>
</evidence>
<keyword evidence="1" id="KW-1133">Transmembrane helix</keyword>
<evidence type="ECO:0000313" key="3">
    <source>
        <dbReference type="Proteomes" id="UP000613740"/>
    </source>
</evidence>
<sequence length="185" mass="20243">MLIVNAVLLGVSYAETHDIIKYTPFIANSVFSAFAVLSIAFRVPFTLQYVRQFVPRASATHDQVTRASYYTTAAWVVAFMTNTLIYLVPICEGKDWEHSNSLNLVFRIILPIFFALFAAIFTRIWPIKVLQMLIQSIGFDSAPRKVVVNPLAFPGGAGGLPPPLLGGGVPTTMPPPPIQVHAVAV</sequence>
<gene>
    <name evidence="2" type="ORF">HYH02_005922</name>
</gene>
<feature type="transmembrane region" description="Helical" evidence="1">
    <location>
        <begin position="108"/>
        <end position="125"/>
    </location>
</feature>
<feature type="transmembrane region" description="Helical" evidence="1">
    <location>
        <begin position="24"/>
        <end position="47"/>
    </location>
</feature>
<keyword evidence="1" id="KW-0812">Transmembrane</keyword>
<feature type="transmembrane region" description="Helical" evidence="1">
    <location>
        <begin position="67"/>
        <end position="88"/>
    </location>
</feature>
<evidence type="ECO:0000313" key="2">
    <source>
        <dbReference type="EMBL" id="KAG2449175.1"/>
    </source>
</evidence>
<keyword evidence="3" id="KW-1185">Reference proteome</keyword>
<dbReference type="Proteomes" id="UP000613740">
    <property type="component" value="Unassembled WGS sequence"/>
</dbReference>
<dbReference type="EMBL" id="JAEHOD010000015">
    <property type="protein sequence ID" value="KAG2449175.1"/>
    <property type="molecule type" value="Genomic_DNA"/>
</dbReference>
<accession>A0A835WLY6</accession>
<keyword evidence="1" id="KW-0472">Membrane</keyword>
<name>A0A835WLY6_9CHLO</name>
<dbReference type="AlphaFoldDB" id="A0A835WLY6"/>